<dbReference type="EMBL" id="UASK01000011">
    <property type="protein sequence ID" value="SPX43152.1"/>
    <property type="molecule type" value="Genomic_DNA"/>
</dbReference>
<organism evidence="1 2">
    <name type="scientific">Haemophilus influenzae</name>
    <dbReference type="NCBI Taxonomy" id="727"/>
    <lineage>
        <taxon>Bacteria</taxon>
        <taxon>Pseudomonadati</taxon>
        <taxon>Pseudomonadota</taxon>
        <taxon>Gammaproteobacteria</taxon>
        <taxon>Pasteurellales</taxon>
        <taxon>Pasteurellaceae</taxon>
        <taxon>Haemophilus</taxon>
    </lineage>
</organism>
<evidence type="ECO:0000313" key="1">
    <source>
        <dbReference type="EMBL" id="SPX43152.1"/>
    </source>
</evidence>
<dbReference type="AlphaFoldDB" id="A0A2X1QS08"/>
<accession>A0A2X1QS08</accession>
<proteinExistence type="predicted"/>
<reference evidence="1 2" key="1">
    <citation type="submission" date="2018-06" db="EMBL/GenBank/DDBJ databases">
        <authorList>
            <consortium name="Pathogen Informatics"/>
            <person name="Doyle S."/>
        </authorList>
    </citation>
    <scope>NUCLEOTIDE SEQUENCE [LARGE SCALE GENOMIC DNA]</scope>
    <source>
        <strain evidence="1 2">NCTC11872</strain>
    </source>
</reference>
<sequence length="30" mass="3352">MTDTQLSSQVTDVQTEVQKINQCKSLSLLI</sequence>
<dbReference type="Proteomes" id="UP000249936">
    <property type="component" value="Unassembled WGS sequence"/>
</dbReference>
<protein>
    <submittedName>
        <fullName evidence="1">Uncharacterized protein</fullName>
    </submittedName>
</protein>
<evidence type="ECO:0000313" key="2">
    <source>
        <dbReference type="Proteomes" id="UP000249936"/>
    </source>
</evidence>
<gene>
    <name evidence="1" type="ORF">NCTC11872_02807</name>
</gene>
<name>A0A2X1QS08_HAEIF</name>